<proteinExistence type="predicted"/>
<dbReference type="AlphaFoldDB" id="A0A415E164"/>
<dbReference type="STRING" id="1776384.GCA_900086585_00832"/>
<dbReference type="OrthoDB" id="9810886at2"/>
<dbReference type="Pfam" id="PF06353">
    <property type="entry name" value="DUF1062"/>
    <property type="match status" value="1"/>
</dbReference>
<comment type="caution">
    <text evidence="1">The sequence shown here is derived from an EMBL/GenBank/DDBJ whole genome shotgun (WGS) entry which is preliminary data.</text>
</comment>
<reference evidence="1 2" key="1">
    <citation type="submission" date="2018-08" db="EMBL/GenBank/DDBJ databases">
        <title>A genome reference for cultivated species of the human gut microbiota.</title>
        <authorList>
            <person name="Zou Y."/>
            <person name="Xue W."/>
            <person name="Luo G."/>
        </authorList>
    </citation>
    <scope>NUCLEOTIDE SEQUENCE [LARGE SCALE GENOMIC DNA]</scope>
    <source>
        <strain evidence="1 2">AM07-24</strain>
    </source>
</reference>
<sequence>MKKVTWKIQYDSTPLIHRHCKKCGKKTRFKSSDQFRINAQRQYLDIWLIYKCTKCNTTWNATIFSRISPQALTSEQLNQFQENDQALAKNYAFDFDLLRKNGAEYELPAFSIVGDDIGTGESAEVKLISEYILPIKVSTLLRKKLHLSQKSFRELVENGRIKDASGQNLLKSKLNGETTIIFLP</sequence>
<gene>
    <name evidence="1" type="ORF">DW099_11715</name>
</gene>
<dbReference type="RefSeq" id="WP_118335845.1">
    <property type="nucleotide sequence ID" value="NZ_AP025567.1"/>
</dbReference>
<name>A0A415E164_9FIRM</name>
<evidence type="ECO:0000313" key="1">
    <source>
        <dbReference type="EMBL" id="RHJ87360.1"/>
    </source>
</evidence>
<accession>A0A415E164</accession>
<dbReference type="EMBL" id="QRMS01000003">
    <property type="protein sequence ID" value="RHJ87360.1"/>
    <property type="molecule type" value="Genomic_DNA"/>
</dbReference>
<dbReference type="InterPro" id="IPR009412">
    <property type="entry name" value="DUF1062"/>
</dbReference>
<organism evidence="1 2">
    <name type="scientific">Emergencia timonensis</name>
    <dbReference type="NCBI Taxonomy" id="1776384"/>
    <lineage>
        <taxon>Bacteria</taxon>
        <taxon>Bacillati</taxon>
        <taxon>Bacillota</taxon>
        <taxon>Clostridia</taxon>
        <taxon>Peptostreptococcales</taxon>
        <taxon>Anaerovoracaceae</taxon>
        <taxon>Emergencia</taxon>
    </lineage>
</organism>
<keyword evidence="2" id="KW-1185">Reference proteome</keyword>
<protein>
    <submittedName>
        <fullName evidence="1">DUF1062 domain-containing protein</fullName>
    </submittedName>
</protein>
<evidence type="ECO:0000313" key="2">
    <source>
        <dbReference type="Proteomes" id="UP000284841"/>
    </source>
</evidence>
<dbReference type="Proteomes" id="UP000284841">
    <property type="component" value="Unassembled WGS sequence"/>
</dbReference>